<evidence type="ECO:0000256" key="8">
    <source>
        <dbReference type="ARBA" id="ARBA00023014"/>
    </source>
</evidence>
<feature type="domain" description="4Fe-4S Mo/W bis-MGD-type" evidence="10">
    <location>
        <begin position="1"/>
        <end position="44"/>
    </location>
</feature>
<evidence type="ECO:0000256" key="9">
    <source>
        <dbReference type="SAM" id="MobiDB-lite"/>
    </source>
</evidence>
<evidence type="ECO:0000256" key="4">
    <source>
        <dbReference type="ARBA" id="ARBA00022485"/>
    </source>
</evidence>
<dbReference type="Gene3D" id="3.40.50.740">
    <property type="match status" value="1"/>
</dbReference>
<sequence length="133" mass="14839">VHGSGGLNTTPTVIHVEGDPDNPINGGTLCPKGASQMQLAISPRLRKSPMFRDARSSEWREISWDEAMSWFARKFKETRDASFVERDELGRTVNRCEGLAWVGSATVANEDAYLITKTMRAMGLVYIDHQARI</sequence>
<name>A0A381U8Y6_9ZZZZ</name>
<evidence type="ECO:0000259" key="10">
    <source>
        <dbReference type="PROSITE" id="PS51669"/>
    </source>
</evidence>
<dbReference type="EMBL" id="UINC01005928">
    <property type="protein sequence ID" value="SVA24424.1"/>
    <property type="molecule type" value="Genomic_DNA"/>
</dbReference>
<reference evidence="11" key="1">
    <citation type="submission" date="2018-05" db="EMBL/GenBank/DDBJ databases">
        <authorList>
            <person name="Lanie J.A."/>
            <person name="Ng W.-L."/>
            <person name="Kazmierczak K.M."/>
            <person name="Andrzejewski T.M."/>
            <person name="Davidsen T.M."/>
            <person name="Wayne K.J."/>
            <person name="Tettelin H."/>
            <person name="Glass J.I."/>
            <person name="Rusch D."/>
            <person name="Podicherti R."/>
            <person name="Tsui H.-C.T."/>
            <person name="Winkler M.E."/>
        </authorList>
    </citation>
    <scope>NUCLEOTIDE SEQUENCE</scope>
</reference>
<dbReference type="GO" id="GO:0030313">
    <property type="term" value="C:cell envelope"/>
    <property type="evidence" value="ECO:0007669"/>
    <property type="project" value="UniProtKB-SubCell"/>
</dbReference>
<dbReference type="Pfam" id="PF04879">
    <property type="entry name" value="Molybdop_Fe4S4"/>
    <property type="match status" value="1"/>
</dbReference>
<evidence type="ECO:0000256" key="3">
    <source>
        <dbReference type="ARBA" id="ARBA00010312"/>
    </source>
</evidence>
<evidence type="ECO:0000256" key="1">
    <source>
        <dbReference type="ARBA" id="ARBA00001966"/>
    </source>
</evidence>
<keyword evidence="6" id="KW-0560">Oxidoreductase</keyword>
<dbReference type="PANTHER" id="PTHR43598">
    <property type="entry name" value="TUNGSTEN-CONTAINING FORMYLMETHANOFURAN DEHYDROGENASE 2 SUBUNIT B"/>
    <property type="match status" value="1"/>
</dbReference>
<dbReference type="InterPro" id="IPR006963">
    <property type="entry name" value="Mopterin_OxRdtase_4Fe-4S_dom"/>
</dbReference>
<evidence type="ECO:0000256" key="2">
    <source>
        <dbReference type="ARBA" id="ARBA00004196"/>
    </source>
</evidence>
<comment type="cofactor">
    <cofactor evidence="1">
        <name>[4Fe-4S] cluster</name>
        <dbReference type="ChEBI" id="CHEBI:49883"/>
    </cofactor>
</comment>
<dbReference type="GO" id="GO:0016491">
    <property type="term" value="F:oxidoreductase activity"/>
    <property type="evidence" value="ECO:0007669"/>
    <property type="project" value="UniProtKB-KW"/>
</dbReference>
<evidence type="ECO:0000313" key="11">
    <source>
        <dbReference type="EMBL" id="SVA24424.1"/>
    </source>
</evidence>
<dbReference type="PANTHER" id="PTHR43598:SF1">
    <property type="entry name" value="FORMATE DEHYDROGENASE-O MAJOR SUBUNIT"/>
    <property type="match status" value="1"/>
</dbReference>
<dbReference type="GO" id="GO:0009061">
    <property type="term" value="P:anaerobic respiration"/>
    <property type="evidence" value="ECO:0007669"/>
    <property type="project" value="TreeGrafter"/>
</dbReference>
<gene>
    <name evidence="11" type="ORF">METZ01_LOCUS77278</name>
</gene>
<dbReference type="AlphaFoldDB" id="A0A381U8Y6"/>
<proteinExistence type="inferred from homology"/>
<protein>
    <recommendedName>
        <fullName evidence="10">4Fe-4S Mo/W bis-MGD-type domain-containing protein</fullName>
    </recommendedName>
</protein>
<dbReference type="PROSITE" id="PS51669">
    <property type="entry name" value="4FE4S_MOW_BIS_MGD"/>
    <property type="match status" value="1"/>
</dbReference>
<dbReference type="GO" id="GO:0051539">
    <property type="term" value="F:4 iron, 4 sulfur cluster binding"/>
    <property type="evidence" value="ECO:0007669"/>
    <property type="project" value="UniProtKB-KW"/>
</dbReference>
<accession>A0A381U8Y6</accession>
<feature type="region of interest" description="Disordered" evidence="9">
    <location>
        <begin position="1"/>
        <end position="22"/>
    </location>
</feature>
<keyword evidence="7" id="KW-0408">Iron</keyword>
<organism evidence="11">
    <name type="scientific">marine metagenome</name>
    <dbReference type="NCBI Taxonomy" id="408172"/>
    <lineage>
        <taxon>unclassified sequences</taxon>
        <taxon>metagenomes</taxon>
        <taxon>ecological metagenomes</taxon>
    </lineage>
</organism>
<dbReference type="Gene3D" id="2.20.25.90">
    <property type="entry name" value="ADC-like domains"/>
    <property type="match status" value="1"/>
</dbReference>
<comment type="subcellular location">
    <subcellularLocation>
        <location evidence="2">Cell envelope</location>
    </subcellularLocation>
</comment>
<dbReference type="SUPFAM" id="SSF53706">
    <property type="entry name" value="Formate dehydrogenase/DMSO reductase, domains 1-3"/>
    <property type="match status" value="1"/>
</dbReference>
<evidence type="ECO:0000256" key="5">
    <source>
        <dbReference type="ARBA" id="ARBA00022723"/>
    </source>
</evidence>
<evidence type="ECO:0000256" key="7">
    <source>
        <dbReference type="ARBA" id="ARBA00023004"/>
    </source>
</evidence>
<keyword evidence="8" id="KW-0411">Iron-sulfur</keyword>
<feature type="non-terminal residue" evidence="11">
    <location>
        <position position="1"/>
    </location>
</feature>
<evidence type="ECO:0000256" key="6">
    <source>
        <dbReference type="ARBA" id="ARBA00023002"/>
    </source>
</evidence>
<comment type="similarity">
    <text evidence="3">Belongs to the prokaryotic molybdopterin-containing oxidoreductase family.</text>
</comment>
<dbReference type="GO" id="GO:0009055">
    <property type="term" value="F:electron transfer activity"/>
    <property type="evidence" value="ECO:0007669"/>
    <property type="project" value="TreeGrafter"/>
</dbReference>
<keyword evidence="5" id="KW-0479">Metal-binding</keyword>
<keyword evidence="4" id="KW-0004">4Fe-4S</keyword>
<dbReference type="GO" id="GO:0030151">
    <property type="term" value="F:molybdenum ion binding"/>
    <property type="evidence" value="ECO:0007669"/>
    <property type="project" value="TreeGrafter"/>
</dbReference>